<dbReference type="Pfam" id="PF07587">
    <property type="entry name" value="PSD1"/>
    <property type="match status" value="1"/>
</dbReference>
<evidence type="ECO:0000256" key="4">
    <source>
        <dbReference type="SAM" id="MobiDB-lite"/>
    </source>
</evidence>
<evidence type="ECO:0000313" key="7">
    <source>
        <dbReference type="EMBL" id="QDS90993.1"/>
    </source>
</evidence>
<keyword evidence="3" id="KW-0349">Heme</keyword>
<gene>
    <name evidence="7" type="ORF">EC9_52120</name>
</gene>
<sequence precursor="true">MRATCCLIALLSLPLVGSLYAASPATSEPTSAAVEPPGMGAPGNLLSIEIVTGREVDGIVTLRGRDIAQQCVVLGHYESGQIRDVTRDVQWHPHPEGIVDVSETGYISTLAEGDCTVTAAILGADDATQQTAKIAVRVENLVNDVPINFPDQITPIFTKFGCNGGGCHGKSGGQNGFRMSLLGFEPQEDYEWLVAEGRNRRVFPTSPDHSLLLQKASGVVPHGGGSLVATDSPSYRVMRRWIAQGMPYGSPDDPVVVGIDVLPLEMTMQRGSAQQLTVVARYSDGSTQDVTRTTAFESNDTSMAEVDDAGLVSVDKLSGSVAVMARYQGHVGVFRASIPLGLEVPAPESLSNPIDGWVFENLQELGLPPSPTCDDVTFLRRATIDIVGRLPSIEETRAFIDDTDPERREKLIDRLLASPDYASHFATKWSAILRNKRNAATDRESTFAFYRWLHEAFDNNVPYDQWVRGLLTASGSPDRNAAVGWYREVKDPESLTEDTAQLFMGLRLQCARCHHHPFEVWSQQDYYGLTAFFSRVGRKTGDTPGELLVVHRPGNATATNPKNKQAVPPTSLGNEPLSVDAWDDPRTELADWLTNPDNPFFARAIVNRYWKHYFGRGLVDPEDDMRVTNPASNPKLLDGLAQWFVDSGYDLKALTHLICTSQTYQRSSEPNDWNTDDKLNFSRFYPRRLAAETLLSAIDTVTEVPTQFAGMPAGTSPYELPDNGFNSYFLSVFGRPAGSSACECERSGESNLAQCLHLINSKEVQSKLTGAGGRIARLAAEKSADDALVEELYLAALSRKPIESEAKAATDYLASKPDRRLAIEDLVWAIINTKEFLFNH</sequence>
<dbReference type="InterPro" id="IPR022655">
    <property type="entry name" value="DUF1553"/>
</dbReference>
<evidence type="ECO:0000256" key="2">
    <source>
        <dbReference type="ARBA" id="ARBA00023004"/>
    </source>
</evidence>
<dbReference type="OrthoDB" id="289126at2"/>
<feature type="signal peptide" evidence="5">
    <location>
        <begin position="1"/>
        <end position="21"/>
    </location>
</feature>
<dbReference type="Pfam" id="PF02368">
    <property type="entry name" value="Big_2"/>
    <property type="match status" value="1"/>
</dbReference>
<protein>
    <submittedName>
        <fullName evidence="7">Bacterial Ig-like domain (Group 2)</fullName>
    </submittedName>
</protein>
<dbReference type="GO" id="GO:0009055">
    <property type="term" value="F:electron transfer activity"/>
    <property type="evidence" value="ECO:0007669"/>
    <property type="project" value="InterPro"/>
</dbReference>
<feature type="region of interest" description="Disordered" evidence="4">
    <location>
        <begin position="553"/>
        <end position="575"/>
    </location>
</feature>
<feature type="chain" id="PRO_5021777727" evidence="5">
    <location>
        <begin position="22"/>
        <end position="840"/>
    </location>
</feature>
<keyword evidence="8" id="KW-1185">Reference proteome</keyword>
<dbReference type="PROSITE" id="PS51007">
    <property type="entry name" value="CYTC"/>
    <property type="match status" value="1"/>
</dbReference>
<dbReference type="GO" id="GO:0046872">
    <property type="term" value="F:metal ion binding"/>
    <property type="evidence" value="ECO:0007669"/>
    <property type="project" value="UniProtKB-KW"/>
</dbReference>
<dbReference type="Proteomes" id="UP000319557">
    <property type="component" value="Chromosome"/>
</dbReference>
<dbReference type="GO" id="GO:0020037">
    <property type="term" value="F:heme binding"/>
    <property type="evidence" value="ECO:0007669"/>
    <property type="project" value="InterPro"/>
</dbReference>
<dbReference type="AlphaFoldDB" id="A0A517M7Z2"/>
<reference evidence="7 8" key="1">
    <citation type="submission" date="2019-02" db="EMBL/GenBank/DDBJ databases">
        <title>Deep-cultivation of Planctomycetes and their phenomic and genomic characterization uncovers novel biology.</title>
        <authorList>
            <person name="Wiegand S."/>
            <person name="Jogler M."/>
            <person name="Boedeker C."/>
            <person name="Pinto D."/>
            <person name="Vollmers J."/>
            <person name="Rivas-Marin E."/>
            <person name="Kohn T."/>
            <person name="Peeters S.H."/>
            <person name="Heuer A."/>
            <person name="Rast P."/>
            <person name="Oberbeckmann S."/>
            <person name="Bunk B."/>
            <person name="Jeske O."/>
            <person name="Meyerdierks A."/>
            <person name="Storesund J.E."/>
            <person name="Kallscheuer N."/>
            <person name="Luecker S."/>
            <person name="Lage O.M."/>
            <person name="Pohl T."/>
            <person name="Merkel B.J."/>
            <person name="Hornburger P."/>
            <person name="Mueller R.-W."/>
            <person name="Bruemmer F."/>
            <person name="Labrenz M."/>
            <person name="Spormann A.M."/>
            <person name="Op den Camp H."/>
            <person name="Overmann J."/>
            <person name="Amann R."/>
            <person name="Jetten M.S.M."/>
            <person name="Mascher T."/>
            <person name="Medema M.H."/>
            <person name="Devos D.P."/>
            <person name="Kaster A.-K."/>
            <person name="Ovreas L."/>
            <person name="Rohde M."/>
            <person name="Galperin M.Y."/>
            <person name="Jogler C."/>
        </authorList>
    </citation>
    <scope>NUCLEOTIDE SEQUENCE [LARGE SCALE GENOMIC DNA]</scope>
    <source>
        <strain evidence="7 8">EC9</strain>
    </source>
</reference>
<evidence type="ECO:0000313" key="8">
    <source>
        <dbReference type="Proteomes" id="UP000319557"/>
    </source>
</evidence>
<keyword evidence="5" id="KW-0732">Signal</keyword>
<evidence type="ECO:0000256" key="1">
    <source>
        <dbReference type="ARBA" id="ARBA00022723"/>
    </source>
</evidence>
<dbReference type="InterPro" id="IPR011444">
    <property type="entry name" value="DUF1549"/>
</dbReference>
<name>A0A517M7Z2_9BACT</name>
<dbReference type="EMBL" id="CP036261">
    <property type="protein sequence ID" value="QDS90993.1"/>
    <property type="molecule type" value="Genomic_DNA"/>
</dbReference>
<organism evidence="7 8">
    <name type="scientific">Rosistilla ulvae</name>
    <dbReference type="NCBI Taxonomy" id="1930277"/>
    <lineage>
        <taxon>Bacteria</taxon>
        <taxon>Pseudomonadati</taxon>
        <taxon>Planctomycetota</taxon>
        <taxon>Planctomycetia</taxon>
        <taxon>Pirellulales</taxon>
        <taxon>Pirellulaceae</taxon>
        <taxon>Rosistilla</taxon>
    </lineage>
</organism>
<dbReference type="InterPro" id="IPR003343">
    <property type="entry name" value="Big_2"/>
</dbReference>
<proteinExistence type="predicted"/>
<dbReference type="Pfam" id="PF07583">
    <property type="entry name" value="PSCyt2"/>
    <property type="match status" value="1"/>
</dbReference>
<evidence type="ECO:0000256" key="3">
    <source>
        <dbReference type="PROSITE-ProRule" id="PRU00433"/>
    </source>
</evidence>
<accession>A0A517M7Z2</accession>
<dbReference type="PANTHER" id="PTHR35889:SF3">
    <property type="entry name" value="F-BOX DOMAIN-CONTAINING PROTEIN"/>
    <property type="match status" value="1"/>
</dbReference>
<dbReference type="Gene3D" id="2.60.40.1080">
    <property type="match status" value="2"/>
</dbReference>
<feature type="domain" description="Cytochrome c" evidence="6">
    <location>
        <begin position="494"/>
        <end position="648"/>
    </location>
</feature>
<keyword evidence="1 3" id="KW-0479">Metal-binding</keyword>
<dbReference type="PANTHER" id="PTHR35889">
    <property type="entry name" value="CYCLOINULO-OLIGOSACCHARIDE FRUCTANOTRANSFERASE-RELATED"/>
    <property type="match status" value="1"/>
</dbReference>
<keyword evidence="2 3" id="KW-0408">Iron</keyword>
<dbReference type="KEGG" id="ruv:EC9_52120"/>
<dbReference type="InterPro" id="IPR009056">
    <property type="entry name" value="Cyt_c-like_dom"/>
</dbReference>
<evidence type="ECO:0000259" key="6">
    <source>
        <dbReference type="PROSITE" id="PS51007"/>
    </source>
</evidence>
<evidence type="ECO:0000256" key="5">
    <source>
        <dbReference type="SAM" id="SignalP"/>
    </source>
</evidence>